<evidence type="ECO:0000313" key="2">
    <source>
        <dbReference type="EMBL" id="TYT60430.1"/>
    </source>
</evidence>
<dbReference type="EMBL" id="VTAW01000043">
    <property type="protein sequence ID" value="TYT60430.1"/>
    <property type="molecule type" value="Genomic_DNA"/>
</dbReference>
<comment type="caution">
    <text evidence="2">The sequence shown here is derived from an EMBL/GenBank/DDBJ whole genome shotgun (WGS) entry which is preliminary data.</text>
</comment>
<dbReference type="RefSeq" id="WP_149083045.1">
    <property type="nucleotide sequence ID" value="NZ_VTAW01000043.1"/>
</dbReference>
<feature type="transmembrane region" description="Helical" evidence="1">
    <location>
        <begin position="20"/>
        <end position="39"/>
    </location>
</feature>
<proteinExistence type="predicted"/>
<keyword evidence="1" id="KW-0472">Membrane</keyword>
<evidence type="ECO:0000256" key="1">
    <source>
        <dbReference type="SAM" id="Phobius"/>
    </source>
</evidence>
<evidence type="ECO:0000313" key="3">
    <source>
        <dbReference type="Proteomes" id="UP000324104"/>
    </source>
</evidence>
<accession>A0A5D5ALT7</accession>
<sequence>MTSTSTNASEVGLFETRFSIAAAALSGLSVLVAVVFAWTGYQGEELLLVGTEMNIVNGLSGFMISMFVAFIALVAAAYMEPGFDH</sequence>
<feature type="transmembrane region" description="Helical" evidence="1">
    <location>
        <begin position="59"/>
        <end position="79"/>
    </location>
</feature>
<reference evidence="2 3" key="1">
    <citation type="submission" date="2019-08" db="EMBL/GenBank/DDBJ databases">
        <title>Archaea genome.</title>
        <authorList>
            <person name="Kajale S."/>
            <person name="Shouche Y."/>
            <person name="Deshpande N."/>
            <person name="Sharma A."/>
        </authorList>
    </citation>
    <scope>NUCLEOTIDE SEQUENCE [LARGE SCALE GENOMIC DNA]</scope>
    <source>
        <strain evidence="2 3">ESP3B_9</strain>
    </source>
</reference>
<name>A0A5D5ALT7_9EURY</name>
<dbReference type="Proteomes" id="UP000324104">
    <property type="component" value="Unassembled WGS sequence"/>
</dbReference>
<keyword evidence="1" id="KW-0812">Transmembrane</keyword>
<organism evidence="2 3">
    <name type="scientific">Natrialba swarupiae</name>
    <dbReference type="NCBI Taxonomy" id="2448032"/>
    <lineage>
        <taxon>Archaea</taxon>
        <taxon>Methanobacteriati</taxon>
        <taxon>Methanobacteriota</taxon>
        <taxon>Stenosarchaea group</taxon>
        <taxon>Halobacteria</taxon>
        <taxon>Halobacteriales</taxon>
        <taxon>Natrialbaceae</taxon>
        <taxon>Natrialba</taxon>
    </lineage>
</organism>
<keyword evidence="3" id="KW-1185">Reference proteome</keyword>
<keyword evidence="1" id="KW-1133">Transmembrane helix</keyword>
<dbReference type="AlphaFoldDB" id="A0A5D5ALT7"/>
<protein>
    <submittedName>
        <fullName evidence="2">Uncharacterized protein</fullName>
    </submittedName>
</protein>
<gene>
    <name evidence="2" type="ORF">FYC77_18835</name>
</gene>